<gene>
    <name evidence="1" type="ORF">LCGC14_1239110</name>
</gene>
<organism evidence="1">
    <name type="scientific">marine sediment metagenome</name>
    <dbReference type="NCBI Taxonomy" id="412755"/>
    <lineage>
        <taxon>unclassified sequences</taxon>
        <taxon>metagenomes</taxon>
        <taxon>ecological metagenomes</taxon>
    </lineage>
</organism>
<accession>A0A0F9PAL0</accession>
<reference evidence="1" key="1">
    <citation type="journal article" date="2015" name="Nature">
        <title>Complex archaea that bridge the gap between prokaryotes and eukaryotes.</title>
        <authorList>
            <person name="Spang A."/>
            <person name="Saw J.H."/>
            <person name="Jorgensen S.L."/>
            <person name="Zaremba-Niedzwiedzka K."/>
            <person name="Martijn J."/>
            <person name="Lind A.E."/>
            <person name="van Eijk R."/>
            <person name="Schleper C."/>
            <person name="Guy L."/>
            <person name="Ettema T.J."/>
        </authorList>
    </citation>
    <scope>NUCLEOTIDE SEQUENCE</scope>
</reference>
<name>A0A0F9PAL0_9ZZZZ</name>
<proteinExistence type="predicted"/>
<sequence>MFKISKTIYQREIIMTKDEIYYELWSQENVVGCYHKLTSRSFKFLLEAAFHQYESTKINRLYIEKHNNTKYFKNITPNCWSFFLDFLGSKKHDWSAIGIIDMKKIKRDPNYHA</sequence>
<evidence type="ECO:0000313" key="1">
    <source>
        <dbReference type="EMBL" id="KKM90407.1"/>
    </source>
</evidence>
<comment type="caution">
    <text evidence="1">The sequence shown here is derived from an EMBL/GenBank/DDBJ whole genome shotgun (WGS) entry which is preliminary data.</text>
</comment>
<dbReference type="EMBL" id="LAZR01006677">
    <property type="protein sequence ID" value="KKM90407.1"/>
    <property type="molecule type" value="Genomic_DNA"/>
</dbReference>
<dbReference type="AlphaFoldDB" id="A0A0F9PAL0"/>
<protein>
    <submittedName>
        <fullName evidence="1">Uncharacterized protein</fullName>
    </submittedName>
</protein>